<sequence>MFEFLFRRPGDKGADPQAGGADQGAPAGAGGVDAQADAAARRAAQVEAARGLAGNEAAAVELILQSEFADVRLAAAEHVVSQPMLERVQTAVRNTDRRVAKLMQGRLDAIRHRQGEQRQAELSIATAQRLLADEKLTPNQVADLDRLWKVIAAPDELAAQFAELRNALGARLEAQVTLQRTVIDALAAVRRLAAEPGDDGAVELERLSAEHAQHRAAPEHATLPRHLLNDFDAALAQAGAALAAHAQRVAAASPAAPATAPAPDAPAASASGAQAGQTESAPDGEPSADGAEVGQGGAAVAVPADRSAAEGDAAPARPPREKHKPTPADKEANARFMALVDAMEAALEQGQLHTAGEHDKTLKETKTGRLTPQQSERLAHIRAELKRLSAWARWGGNVSREEMVHAVEELPAQSLPMSELAKKVSTMRERWKALDSVSGPAPKSLWEKFDAACTAAYAPAAAHFKHLADERHANAAKAQAMVDEVHALIADSPAAREDWRALASVSQRLRQAWSRLGTIDRKDKKKLDSAFGKAMETLMAPLEEQRRIEVARREQLIEEVYKLDPADRHTVDTLRGLQESWQGHAKALPLERKQEQALWQKFRTACDTIFAKRKESAHAADHERKAHLHAREAICAGLEGATFEGDDKVQLAAIAKTLKDAAAAWHATGAVPRAAEQRIEARYRAAVGHLQSQADAIRKRAGTAQANAMRDKLRLVQALEGALASTGGIDADDWSSRWAALPPLPADYERILRARFDAALKASADPSARSAYAATLEANRARVLSEVLRLEILAGIDSGAEFARDRLKMQVEVLQSSLKSGQKPASQAAQFQALCALPASVDDRTASRIEQLFRRVGAGG</sequence>
<evidence type="ECO:0000313" key="3">
    <source>
        <dbReference type="Proteomes" id="UP000619512"/>
    </source>
</evidence>
<name>A0AA87Y413_9BURK</name>
<evidence type="ECO:0000313" key="2">
    <source>
        <dbReference type="EMBL" id="GGY94323.1"/>
    </source>
</evidence>
<dbReference type="RefSeq" id="WP_189568954.1">
    <property type="nucleotide sequence ID" value="NZ_BMWW01000005.1"/>
</dbReference>
<accession>A0AA87Y413</accession>
<gene>
    <name evidence="2" type="ORF">GCM10007388_29400</name>
</gene>
<comment type="caution">
    <text evidence="2">The sequence shown here is derived from an EMBL/GenBank/DDBJ whole genome shotgun (WGS) entry which is preliminary data.</text>
</comment>
<reference evidence="2" key="2">
    <citation type="submission" date="2022-12" db="EMBL/GenBank/DDBJ databases">
        <authorList>
            <person name="Sun Q."/>
            <person name="Kim S."/>
        </authorList>
    </citation>
    <scope>NUCLEOTIDE SEQUENCE</scope>
    <source>
        <strain evidence="2">KCTC 12344</strain>
    </source>
</reference>
<reference evidence="2" key="1">
    <citation type="journal article" date="2014" name="Int. J. Syst. Evol. Microbiol.">
        <title>Complete genome sequence of Corynebacterium casei LMG S-19264T (=DSM 44701T), isolated from a smear-ripened cheese.</title>
        <authorList>
            <consortium name="US DOE Joint Genome Institute (JGI-PGF)"/>
            <person name="Walter F."/>
            <person name="Albersmeier A."/>
            <person name="Kalinowski J."/>
            <person name="Ruckert C."/>
        </authorList>
    </citation>
    <scope>NUCLEOTIDE SEQUENCE</scope>
    <source>
        <strain evidence="2">KCTC 12344</strain>
    </source>
</reference>
<dbReference type="Pfam" id="PF03993">
    <property type="entry name" value="DUF349"/>
    <property type="match status" value="2"/>
</dbReference>
<evidence type="ECO:0008006" key="4">
    <source>
        <dbReference type="Google" id="ProtNLM"/>
    </source>
</evidence>
<dbReference type="Proteomes" id="UP000619512">
    <property type="component" value="Unassembled WGS sequence"/>
</dbReference>
<protein>
    <recommendedName>
        <fullName evidence="4">DUF349 domain-containing protein</fullName>
    </recommendedName>
</protein>
<feature type="compositionally biased region" description="Low complexity" evidence="1">
    <location>
        <begin position="288"/>
        <end position="306"/>
    </location>
</feature>
<feature type="compositionally biased region" description="Basic and acidic residues" evidence="1">
    <location>
        <begin position="1"/>
        <end position="14"/>
    </location>
</feature>
<feature type="compositionally biased region" description="Low complexity" evidence="1">
    <location>
        <begin position="15"/>
        <end position="33"/>
    </location>
</feature>
<proteinExistence type="predicted"/>
<dbReference type="InterPro" id="IPR007139">
    <property type="entry name" value="DUF349"/>
</dbReference>
<feature type="compositionally biased region" description="Low complexity" evidence="1">
    <location>
        <begin position="254"/>
        <end position="276"/>
    </location>
</feature>
<feature type="region of interest" description="Disordered" evidence="1">
    <location>
        <begin position="254"/>
        <end position="328"/>
    </location>
</feature>
<dbReference type="AlphaFoldDB" id="A0AA87Y413"/>
<evidence type="ECO:0000256" key="1">
    <source>
        <dbReference type="SAM" id="MobiDB-lite"/>
    </source>
</evidence>
<feature type="region of interest" description="Disordered" evidence="1">
    <location>
        <begin position="1"/>
        <end position="33"/>
    </location>
</feature>
<dbReference type="EMBL" id="BMWW01000005">
    <property type="protein sequence ID" value="GGY94323.1"/>
    <property type="molecule type" value="Genomic_DNA"/>
</dbReference>
<organism evidence="2 3">
    <name type="scientific">Pseudoduganella plicata</name>
    <dbReference type="NCBI Taxonomy" id="321984"/>
    <lineage>
        <taxon>Bacteria</taxon>
        <taxon>Pseudomonadati</taxon>
        <taxon>Pseudomonadota</taxon>
        <taxon>Betaproteobacteria</taxon>
        <taxon>Burkholderiales</taxon>
        <taxon>Oxalobacteraceae</taxon>
        <taxon>Telluria group</taxon>
        <taxon>Pseudoduganella</taxon>
    </lineage>
</organism>